<dbReference type="EMBL" id="BK032798">
    <property type="protein sequence ID" value="DAF60856.1"/>
    <property type="molecule type" value="Genomic_DNA"/>
</dbReference>
<protein>
    <submittedName>
        <fullName evidence="1">Regulatory phage protein cox</fullName>
    </submittedName>
</protein>
<evidence type="ECO:0000313" key="1">
    <source>
        <dbReference type="EMBL" id="DAF60856.1"/>
    </source>
</evidence>
<proteinExistence type="predicted"/>
<sequence length="82" mass="9514">MDEWSISVEEVMRITKKSRDFILNAIEQGVMPGSVVKHDSGKRSTYIPRKAFMDYMNNYYRAPSDKLIAAVVEELTKRKTIE</sequence>
<organism evidence="1">
    <name type="scientific">Siphoviridae sp. ctVDC13</name>
    <dbReference type="NCBI Taxonomy" id="2827880"/>
    <lineage>
        <taxon>Viruses</taxon>
        <taxon>Duplodnaviria</taxon>
        <taxon>Heunggongvirae</taxon>
        <taxon>Uroviricota</taxon>
        <taxon>Caudoviricetes</taxon>
    </lineage>
</organism>
<accession>A0A8S5TCJ1</accession>
<reference evidence="1" key="1">
    <citation type="journal article" date="2021" name="Proc. Natl. Acad. Sci. U.S.A.">
        <title>A Catalog of Tens of Thousands of Viruses from Human Metagenomes Reveals Hidden Associations with Chronic Diseases.</title>
        <authorList>
            <person name="Tisza M.J."/>
            <person name="Buck C.B."/>
        </authorList>
    </citation>
    <scope>NUCLEOTIDE SEQUENCE</scope>
    <source>
        <strain evidence="1">CtVDC13</strain>
    </source>
</reference>
<name>A0A8S5TCJ1_9CAUD</name>